<sequence length="566" mass="62645">MSPSSLASFAVLLFPEDLPATAGISIPVYGTATTRPGRDAAVMLLSSLNVRLQVPNDIVRNRQVDGAEHGHGAPGEWLRKAVVGLSASTYVLGQVVAYSRDTATIRTLLGDVQSNVNDLREVSPIHCFLFGKHEVNQDELSVEDLDDNLKTWMTTSPPRFVPLRDQPQPEDTLHWINAMTGVESVVSVRHAVDFTHFIDGNRRVPSLLRSIIGTRFDDDPSQSGVEPAAPTSVHVRSTNDLEEMLSSIDAAEIGESTSSKRTAPSEDSKPARRQRLHAPSELLSFPGSENRPSKHAFAPTTTRLLIHGMITAPEYAARGLSVLHFKRFDFAARRAWYADGSVNLKTFTASVAMPKVGKAEAIDDVANALTVLHLFAEEFFDTHTCRLISGAREFMEELREYCQWNSQDVGTIAFWLDRVLEDYRAATEVDARLGSATRTKLRDSLSLKDSDLQSALYIIQSERVAALLNPATRQGKPTHQGRHEGPRRHDFQRNGRKPPDEVIEALPRKGRQTVCMKYLSSGGCVSKSEERCAFPNHAHFLPTELPSVVRDHITQHLGGIRAELRL</sequence>
<dbReference type="VEuPathDB" id="FungiDB:PPTG_19461"/>
<dbReference type="VEuPathDB" id="FungiDB:PPTG_15818"/>
<feature type="compositionally biased region" description="Basic and acidic residues" evidence="1">
    <location>
        <begin position="481"/>
        <end position="499"/>
    </location>
</feature>
<feature type="region of interest" description="Disordered" evidence="1">
    <location>
        <begin position="472"/>
        <end position="499"/>
    </location>
</feature>
<evidence type="ECO:0000256" key="1">
    <source>
        <dbReference type="SAM" id="MobiDB-lite"/>
    </source>
</evidence>
<gene>
    <name evidence="2" type="ORF">L916_02950</name>
</gene>
<organism evidence="2 3">
    <name type="scientific">Phytophthora nicotianae</name>
    <name type="common">Potato buckeye rot agent</name>
    <name type="synonym">Phytophthora parasitica</name>
    <dbReference type="NCBI Taxonomy" id="4792"/>
    <lineage>
        <taxon>Eukaryota</taxon>
        <taxon>Sar</taxon>
        <taxon>Stramenopiles</taxon>
        <taxon>Oomycota</taxon>
        <taxon>Peronosporomycetes</taxon>
        <taxon>Peronosporales</taxon>
        <taxon>Peronosporaceae</taxon>
        <taxon>Phytophthora</taxon>
    </lineage>
</organism>
<protein>
    <submittedName>
        <fullName evidence="2">Uncharacterized protein</fullName>
    </submittedName>
</protein>
<dbReference type="Proteomes" id="UP000053864">
    <property type="component" value="Unassembled WGS sequence"/>
</dbReference>
<accession>W2JLI6</accession>
<dbReference type="EMBL" id="KI671288">
    <property type="protein sequence ID" value="ETL47286.1"/>
    <property type="molecule type" value="Genomic_DNA"/>
</dbReference>
<proteinExistence type="predicted"/>
<dbReference type="VEuPathDB" id="FungiDB:PPTG_24591"/>
<dbReference type="AlphaFoldDB" id="W2JLI6"/>
<feature type="region of interest" description="Disordered" evidence="1">
    <location>
        <begin position="250"/>
        <end position="295"/>
    </location>
</feature>
<reference evidence="2 3" key="1">
    <citation type="submission" date="2013-11" db="EMBL/GenBank/DDBJ databases">
        <title>The Genome Sequence of Phytophthora parasitica CJ05E6.</title>
        <authorList>
            <consortium name="The Broad Institute Genomics Platform"/>
            <person name="Russ C."/>
            <person name="Tyler B."/>
            <person name="Panabieres F."/>
            <person name="Shan W."/>
            <person name="Tripathy S."/>
            <person name="Grunwald N."/>
            <person name="Machado M."/>
            <person name="Johnson C.S."/>
            <person name="Arredondo F."/>
            <person name="Hong C."/>
            <person name="Coffey M."/>
            <person name="Young S.K."/>
            <person name="Zeng Q."/>
            <person name="Gargeya S."/>
            <person name="Fitzgerald M."/>
            <person name="Abouelleil A."/>
            <person name="Alvarado L."/>
            <person name="Chapman S.B."/>
            <person name="Gainer-Dewar J."/>
            <person name="Goldberg J."/>
            <person name="Griggs A."/>
            <person name="Gujja S."/>
            <person name="Hansen M."/>
            <person name="Howarth C."/>
            <person name="Imamovic A."/>
            <person name="Ireland A."/>
            <person name="Larimer J."/>
            <person name="McCowan C."/>
            <person name="Murphy C."/>
            <person name="Pearson M."/>
            <person name="Poon T.W."/>
            <person name="Priest M."/>
            <person name="Roberts A."/>
            <person name="Saif S."/>
            <person name="Shea T."/>
            <person name="Sykes S."/>
            <person name="Wortman J."/>
            <person name="Nusbaum C."/>
            <person name="Birren B."/>
        </authorList>
    </citation>
    <scope>NUCLEOTIDE SEQUENCE [LARGE SCALE GENOMIC DNA]</scope>
    <source>
        <strain evidence="2 3">CJ05E6</strain>
    </source>
</reference>
<evidence type="ECO:0000313" key="3">
    <source>
        <dbReference type="Proteomes" id="UP000053864"/>
    </source>
</evidence>
<evidence type="ECO:0000313" key="2">
    <source>
        <dbReference type="EMBL" id="ETL47286.1"/>
    </source>
</evidence>
<name>W2JLI6_PHYNI</name>